<keyword evidence="4" id="KW-0808">Transferase</keyword>
<keyword evidence="2" id="KW-0067">ATP-binding</keyword>
<dbReference type="GO" id="GO:0005524">
    <property type="term" value="F:ATP binding"/>
    <property type="evidence" value="ECO:0007669"/>
    <property type="project" value="UniProtKB-KW"/>
</dbReference>
<dbReference type="FunFam" id="1.10.510.10:FF:000571">
    <property type="entry name" value="Maternal embryonic leucine zipper kinase"/>
    <property type="match status" value="1"/>
</dbReference>
<dbReference type="PIRSF" id="PIRSF000654">
    <property type="entry name" value="Integrin-linked_kinase"/>
    <property type="match status" value="1"/>
</dbReference>
<dbReference type="SMART" id="SM00220">
    <property type="entry name" value="S_TKc"/>
    <property type="match status" value="1"/>
</dbReference>
<feature type="non-terminal residue" evidence="4">
    <location>
        <position position="241"/>
    </location>
</feature>
<feature type="non-terminal residue" evidence="4">
    <location>
        <position position="1"/>
    </location>
</feature>
<dbReference type="PANTHER" id="PTHR24346:SF30">
    <property type="entry name" value="MATERNAL EMBRYONIC LEUCINE ZIPPER KINASE"/>
    <property type="match status" value="1"/>
</dbReference>
<dbReference type="GO" id="GO:0035556">
    <property type="term" value="P:intracellular signal transduction"/>
    <property type="evidence" value="ECO:0007669"/>
    <property type="project" value="TreeGrafter"/>
</dbReference>
<evidence type="ECO:0000256" key="2">
    <source>
        <dbReference type="ARBA" id="ARBA00022840"/>
    </source>
</evidence>
<dbReference type="PANTHER" id="PTHR24346">
    <property type="entry name" value="MAP/MICROTUBULE AFFINITY-REGULATING KINASE"/>
    <property type="match status" value="1"/>
</dbReference>
<dbReference type="STRING" id="1314790.A0A1Y1XVL3"/>
<dbReference type="AlphaFoldDB" id="A0A1Y1XVL3"/>
<dbReference type="InterPro" id="IPR011009">
    <property type="entry name" value="Kinase-like_dom_sf"/>
</dbReference>
<protein>
    <submittedName>
        <fullName evidence="4">Kinase-like protein</fullName>
    </submittedName>
</protein>
<evidence type="ECO:0000259" key="3">
    <source>
        <dbReference type="PROSITE" id="PS50011"/>
    </source>
</evidence>
<dbReference type="Gene3D" id="1.10.510.10">
    <property type="entry name" value="Transferase(Phosphotransferase) domain 1"/>
    <property type="match status" value="1"/>
</dbReference>
<reference evidence="4 5" key="1">
    <citation type="submission" date="2016-07" db="EMBL/GenBank/DDBJ databases">
        <title>Pervasive Adenine N6-methylation of Active Genes in Fungi.</title>
        <authorList>
            <consortium name="DOE Joint Genome Institute"/>
            <person name="Mondo S.J."/>
            <person name="Dannebaum R.O."/>
            <person name="Kuo R.C."/>
            <person name="Labutti K."/>
            <person name="Haridas S."/>
            <person name="Kuo A."/>
            <person name="Salamov A."/>
            <person name="Ahrendt S.R."/>
            <person name="Lipzen A."/>
            <person name="Sullivan W."/>
            <person name="Andreopoulos W.B."/>
            <person name="Clum A."/>
            <person name="Lindquist E."/>
            <person name="Daum C."/>
            <person name="Ramamoorthy G.K."/>
            <person name="Gryganskyi A."/>
            <person name="Culley D."/>
            <person name="Magnuson J.K."/>
            <person name="James T.Y."/>
            <person name="O'Malley M.A."/>
            <person name="Stajich J.E."/>
            <person name="Spatafora J.W."/>
            <person name="Visel A."/>
            <person name="Grigoriev I.V."/>
        </authorList>
    </citation>
    <scope>NUCLEOTIDE SEQUENCE [LARGE SCALE GENOMIC DNA]</scope>
    <source>
        <strain evidence="4 5">CBS 931.73</strain>
    </source>
</reference>
<dbReference type="GO" id="GO:0005737">
    <property type="term" value="C:cytoplasm"/>
    <property type="evidence" value="ECO:0007669"/>
    <property type="project" value="TreeGrafter"/>
</dbReference>
<dbReference type="InterPro" id="IPR000719">
    <property type="entry name" value="Prot_kinase_dom"/>
</dbReference>
<dbReference type="PROSITE" id="PS50011">
    <property type="entry name" value="PROTEIN_KINASE_DOM"/>
    <property type="match status" value="1"/>
</dbReference>
<dbReference type="OrthoDB" id="6513151at2759"/>
<dbReference type="GO" id="GO:0004674">
    <property type="term" value="F:protein serine/threonine kinase activity"/>
    <property type="evidence" value="ECO:0007669"/>
    <property type="project" value="TreeGrafter"/>
</dbReference>
<keyword evidence="4" id="KW-0418">Kinase</keyword>
<accession>A0A1Y1XVL3</accession>
<dbReference type="EMBL" id="MCFE01000421">
    <property type="protein sequence ID" value="ORX89801.1"/>
    <property type="molecule type" value="Genomic_DNA"/>
</dbReference>
<sequence length="241" mass="28429">QLHAIKVFRFRYTYETHREYCLNISNEIYIATSLKHENIIRMVDVLEENGRLYQVMEYCPYDLFTVFEKLSPTDSQVKQYFVELVHGVAYLHHRGVAHRDLKLENLCIDQQGHLKIIDFEFATLFRSSSNSKETHVTGVFGSNTYIAPEVWARDSYDPSKDDVWAVGILFVGMITRKFPWQRAIPDDPSFRLFLESWESIRLFDYCPPESIPLLKRLLEVEPDHRATIQDILCDPWFQSLE</sequence>
<organism evidence="4 5">
    <name type="scientific">Basidiobolus meristosporus CBS 931.73</name>
    <dbReference type="NCBI Taxonomy" id="1314790"/>
    <lineage>
        <taxon>Eukaryota</taxon>
        <taxon>Fungi</taxon>
        <taxon>Fungi incertae sedis</taxon>
        <taxon>Zoopagomycota</taxon>
        <taxon>Entomophthoromycotina</taxon>
        <taxon>Basidiobolomycetes</taxon>
        <taxon>Basidiobolales</taxon>
        <taxon>Basidiobolaceae</taxon>
        <taxon>Basidiobolus</taxon>
    </lineage>
</organism>
<feature type="domain" description="Protein kinase" evidence="3">
    <location>
        <begin position="1"/>
        <end position="237"/>
    </location>
</feature>
<comment type="caution">
    <text evidence="4">The sequence shown here is derived from an EMBL/GenBank/DDBJ whole genome shotgun (WGS) entry which is preliminary data.</text>
</comment>
<evidence type="ECO:0000313" key="4">
    <source>
        <dbReference type="EMBL" id="ORX89801.1"/>
    </source>
</evidence>
<name>A0A1Y1XVL3_9FUNG</name>
<dbReference type="PROSITE" id="PS00108">
    <property type="entry name" value="PROTEIN_KINASE_ST"/>
    <property type="match status" value="1"/>
</dbReference>
<dbReference type="Pfam" id="PF00069">
    <property type="entry name" value="Pkinase"/>
    <property type="match status" value="1"/>
</dbReference>
<dbReference type="SUPFAM" id="SSF56112">
    <property type="entry name" value="Protein kinase-like (PK-like)"/>
    <property type="match status" value="1"/>
</dbReference>
<keyword evidence="1" id="KW-0547">Nucleotide-binding</keyword>
<dbReference type="Proteomes" id="UP000193498">
    <property type="component" value="Unassembled WGS sequence"/>
</dbReference>
<evidence type="ECO:0000313" key="5">
    <source>
        <dbReference type="Proteomes" id="UP000193498"/>
    </source>
</evidence>
<dbReference type="InParanoid" id="A0A1Y1XVL3"/>
<dbReference type="InterPro" id="IPR008271">
    <property type="entry name" value="Ser/Thr_kinase_AS"/>
</dbReference>
<evidence type="ECO:0000256" key="1">
    <source>
        <dbReference type="ARBA" id="ARBA00022741"/>
    </source>
</evidence>
<dbReference type="FunCoup" id="A0A1Y1XVL3">
    <property type="interactions" value="137"/>
</dbReference>
<gene>
    <name evidence="4" type="ORF">K493DRAFT_172946</name>
</gene>
<keyword evidence="5" id="KW-1185">Reference proteome</keyword>
<proteinExistence type="predicted"/>